<evidence type="ECO:0000256" key="6">
    <source>
        <dbReference type="ARBA" id="ARBA00022741"/>
    </source>
</evidence>
<evidence type="ECO:0000256" key="5">
    <source>
        <dbReference type="ARBA" id="ARBA00022694"/>
    </source>
</evidence>
<keyword evidence="6" id="KW-0547">Nucleotide-binding</keyword>
<dbReference type="Proteomes" id="UP000008136">
    <property type="component" value="Chromosome"/>
</dbReference>
<dbReference type="GeneID" id="10393957"/>
<keyword evidence="8" id="KW-0067">ATP-binding</keyword>
<dbReference type="STRING" id="693661.Arcve_0854"/>
<dbReference type="SUPFAM" id="SSF56112">
    <property type="entry name" value="Protein kinase-like (PK-like)"/>
    <property type="match status" value="1"/>
</dbReference>
<keyword evidence="4" id="KW-0808">Transferase</keyword>
<feature type="domain" description="Protein kinase" evidence="11">
    <location>
        <begin position="1"/>
        <end position="199"/>
    </location>
</feature>
<dbReference type="KEGG" id="ave:Arcve_0854"/>
<accession>F2KS27</accession>
<organism evidence="12 13">
    <name type="scientific">Archaeoglobus veneficus (strain DSM 11195 / SNP6)</name>
    <dbReference type="NCBI Taxonomy" id="693661"/>
    <lineage>
        <taxon>Archaea</taxon>
        <taxon>Methanobacteriati</taxon>
        <taxon>Methanobacteriota</taxon>
        <taxon>Archaeoglobi</taxon>
        <taxon>Archaeoglobales</taxon>
        <taxon>Archaeoglobaceae</taxon>
        <taxon>Archaeoglobus</taxon>
    </lineage>
</organism>
<evidence type="ECO:0000256" key="2">
    <source>
        <dbReference type="ARBA" id="ARBA00012513"/>
    </source>
</evidence>
<dbReference type="HOGENOM" id="CLU_063953_2_0_2"/>
<keyword evidence="13" id="KW-1185">Reference proteome</keyword>
<keyword evidence="3 12" id="KW-0723">Serine/threonine-protein kinase</keyword>
<dbReference type="PANTHER" id="PTHR12209">
    <property type="entry name" value="NON-SPECIFIC SERINE/THREONINE PROTEIN KINASE"/>
    <property type="match status" value="1"/>
</dbReference>
<dbReference type="GO" id="GO:0008033">
    <property type="term" value="P:tRNA processing"/>
    <property type="evidence" value="ECO:0007669"/>
    <property type="project" value="UniProtKB-KW"/>
</dbReference>
<dbReference type="GO" id="GO:0005829">
    <property type="term" value="C:cytosol"/>
    <property type="evidence" value="ECO:0007669"/>
    <property type="project" value="TreeGrafter"/>
</dbReference>
<dbReference type="PROSITE" id="PS00109">
    <property type="entry name" value="PROTEIN_KINASE_TYR"/>
    <property type="match status" value="1"/>
</dbReference>
<dbReference type="OrthoDB" id="31344at2157"/>
<evidence type="ECO:0000256" key="9">
    <source>
        <dbReference type="ARBA" id="ARBA00047899"/>
    </source>
</evidence>
<comment type="catalytic activity">
    <reaction evidence="10">
        <text>L-seryl-[protein] + ATP = O-phospho-L-seryl-[protein] + ADP + H(+)</text>
        <dbReference type="Rhea" id="RHEA:17989"/>
        <dbReference type="Rhea" id="RHEA-COMP:9863"/>
        <dbReference type="Rhea" id="RHEA-COMP:11604"/>
        <dbReference type="ChEBI" id="CHEBI:15378"/>
        <dbReference type="ChEBI" id="CHEBI:29999"/>
        <dbReference type="ChEBI" id="CHEBI:30616"/>
        <dbReference type="ChEBI" id="CHEBI:83421"/>
        <dbReference type="ChEBI" id="CHEBI:456216"/>
        <dbReference type="EC" id="2.7.11.1"/>
    </reaction>
</comment>
<evidence type="ECO:0000313" key="12">
    <source>
        <dbReference type="EMBL" id="AEA46868.1"/>
    </source>
</evidence>
<dbReference type="InterPro" id="IPR008266">
    <property type="entry name" value="Tyr_kinase_AS"/>
</dbReference>
<dbReference type="InterPro" id="IPR018934">
    <property type="entry name" value="RIO_dom"/>
</dbReference>
<dbReference type="NCBIfam" id="NF011462">
    <property type="entry name" value="PRK14879.1-3"/>
    <property type="match status" value="1"/>
</dbReference>
<evidence type="ECO:0000256" key="3">
    <source>
        <dbReference type="ARBA" id="ARBA00022527"/>
    </source>
</evidence>
<dbReference type="GO" id="GO:0005524">
    <property type="term" value="F:ATP binding"/>
    <property type="evidence" value="ECO:0007669"/>
    <property type="project" value="UniProtKB-KW"/>
</dbReference>
<evidence type="ECO:0000313" key="13">
    <source>
        <dbReference type="Proteomes" id="UP000008136"/>
    </source>
</evidence>
<comment type="similarity">
    <text evidence="1">Belongs to the protein kinase superfamily. BUD32 family.</text>
</comment>
<evidence type="ECO:0000256" key="8">
    <source>
        <dbReference type="ARBA" id="ARBA00022840"/>
    </source>
</evidence>
<dbReference type="Gene3D" id="3.30.200.20">
    <property type="entry name" value="Phosphorylase Kinase, domain 1"/>
    <property type="match status" value="1"/>
</dbReference>
<evidence type="ECO:0000256" key="1">
    <source>
        <dbReference type="ARBA" id="ARBA00010630"/>
    </source>
</evidence>
<gene>
    <name evidence="12" type="ordered locus">Arcve_0854</name>
</gene>
<comment type="catalytic activity">
    <reaction evidence="9">
        <text>L-threonyl-[protein] + ATP = O-phospho-L-threonyl-[protein] + ADP + H(+)</text>
        <dbReference type="Rhea" id="RHEA:46608"/>
        <dbReference type="Rhea" id="RHEA-COMP:11060"/>
        <dbReference type="Rhea" id="RHEA-COMP:11605"/>
        <dbReference type="ChEBI" id="CHEBI:15378"/>
        <dbReference type="ChEBI" id="CHEBI:30013"/>
        <dbReference type="ChEBI" id="CHEBI:30616"/>
        <dbReference type="ChEBI" id="CHEBI:61977"/>
        <dbReference type="ChEBI" id="CHEBI:456216"/>
        <dbReference type="EC" id="2.7.11.1"/>
    </reaction>
</comment>
<protein>
    <recommendedName>
        <fullName evidence="2">non-specific serine/threonine protein kinase</fullName>
        <ecNumber evidence="2">2.7.11.1</ecNumber>
    </recommendedName>
</protein>
<dbReference type="GO" id="GO:0004674">
    <property type="term" value="F:protein serine/threonine kinase activity"/>
    <property type="evidence" value="ECO:0007669"/>
    <property type="project" value="UniProtKB-KW"/>
</dbReference>
<dbReference type="InterPro" id="IPR022495">
    <property type="entry name" value="Bud32"/>
</dbReference>
<keyword evidence="7 12" id="KW-0418">Kinase</keyword>
<dbReference type="AlphaFoldDB" id="F2KS27"/>
<dbReference type="RefSeq" id="WP_013683540.1">
    <property type="nucleotide sequence ID" value="NC_015320.1"/>
</dbReference>
<proteinExistence type="inferred from homology"/>
<name>F2KS27_ARCVS</name>
<sequence>MASEPIVYLGGEAEVRIYEDIVEKIRRPKRYRIPQLDEILRRRRTKMEAKIISMARRNGVATPIILDVEGDRIVMERIKGEPVKSVMTPEISREIGKAVAKLHKAGIIHGDITPMNMIYSNGKIYFVDFGLAFIEDRIEPKGVDVHVYFESLKASFDNWRELKQAFIEGYMAYEKAKDVLKRAEEIAERGRYVERVSQA</sequence>
<dbReference type="PROSITE" id="PS50011">
    <property type="entry name" value="PROTEIN_KINASE_DOM"/>
    <property type="match status" value="1"/>
</dbReference>
<evidence type="ECO:0000259" key="11">
    <source>
        <dbReference type="PROSITE" id="PS50011"/>
    </source>
</evidence>
<dbReference type="Gene3D" id="1.10.510.10">
    <property type="entry name" value="Transferase(Phosphotransferase) domain 1"/>
    <property type="match status" value="1"/>
</dbReference>
<dbReference type="InterPro" id="IPR000719">
    <property type="entry name" value="Prot_kinase_dom"/>
</dbReference>
<dbReference type="EC" id="2.7.11.1" evidence="2"/>
<dbReference type="eggNOG" id="arCOG01185">
    <property type="taxonomic scope" value="Archaea"/>
</dbReference>
<evidence type="ECO:0000256" key="7">
    <source>
        <dbReference type="ARBA" id="ARBA00022777"/>
    </source>
</evidence>
<dbReference type="InterPro" id="IPR011009">
    <property type="entry name" value="Kinase-like_dom_sf"/>
</dbReference>
<dbReference type="Pfam" id="PF01163">
    <property type="entry name" value="RIO1"/>
    <property type="match status" value="1"/>
</dbReference>
<dbReference type="EMBL" id="CP002588">
    <property type="protein sequence ID" value="AEA46868.1"/>
    <property type="molecule type" value="Genomic_DNA"/>
</dbReference>
<dbReference type="PANTHER" id="PTHR12209:SF0">
    <property type="entry name" value="EKC_KEOPS COMPLEX SUBUNIT TP53RK"/>
    <property type="match status" value="1"/>
</dbReference>
<reference evidence="12 13" key="1">
    <citation type="submission" date="2011-03" db="EMBL/GenBank/DDBJ databases">
        <title>The complete genome of Archaeoglobus veneficus SNP6.</title>
        <authorList>
            <consortium name="US DOE Joint Genome Institute (JGI-PGF)"/>
            <person name="Lucas S."/>
            <person name="Copeland A."/>
            <person name="Lapidus A."/>
            <person name="Bruce D."/>
            <person name="Goodwin L."/>
            <person name="Pitluck S."/>
            <person name="Kyrpides N."/>
            <person name="Mavromatis K."/>
            <person name="Pagani I."/>
            <person name="Ivanova N."/>
            <person name="Mikhailova N."/>
            <person name="Lu M."/>
            <person name="Detter J.C."/>
            <person name="Tapia R."/>
            <person name="Han C."/>
            <person name="Land M."/>
            <person name="Hauser L."/>
            <person name="Markowitz V."/>
            <person name="Cheng J.-F."/>
            <person name="Hugenholtz P."/>
            <person name="Woyke T."/>
            <person name="Wu D."/>
            <person name="Spring S."/>
            <person name="Brambilla E."/>
            <person name="Klenk H.-P."/>
            <person name="Eisen J.A."/>
        </authorList>
    </citation>
    <scope>NUCLEOTIDE SEQUENCE [LARGE SCALE GENOMIC DNA]</scope>
    <source>
        <strain>SNP6</strain>
    </source>
</reference>
<evidence type="ECO:0000256" key="4">
    <source>
        <dbReference type="ARBA" id="ARBA00022679"/>
    </source>
</evidence>
<evidence type="ECO:0000256" key="10">
    <source>
        <dbReference type="ARBA" id="ARBA00048679"/>
    </source>
</evidence>
<keyword evidence="5" id="KW-0819">tRNA processing</keyword>
<dbReference type="NCBIfam" id="TIGR03724">
    <property type="entry name" value="arch_bud32"/>
    <property type="match status" value="1"/>
</dbReference>